<dbReference type="InterPro" id="IPR005999">
    <property type="entry name" value="Glycerol_kin"/>
</dbReference>
<evidence type="ECO:0000256" key="3">
    <source>
        <dbReference type="ARBA" id="ARBA00012099"/>
    </source>
</evidence>
<dbReference type="InterPro" id="IPR043129">
    <property type="entry name" value="ATPase_NBD"/>
</dbReference>
<keyword evidence="4 10" id="KW-0808">Transferase</keyword>
<dbReference type="Pfam" id="PF00370">
    <property type="entry name" value="FGGY_N"/>
    <property type="match status" value="1"/>
</dbReference>
<evidence type="ECO:0000256" key="1">
    <source>
        <dbReference type="ARBA" id="ARBA00005190"/>
    </source>
</evidence>
<dbReference type="PIRSF" id="PIRSF000538">
    <property type="entry name" value="GlpK"/>
    <property type="match status" value="1"/>
</dbReference>
<gene>
    <name evidence="13" type="ORF">IE077_000073</name>
</gene>
<dbReference type="InterPro" id="IPR018483">
    <property type="entry name" value="Carb_kinase_FGGY_CS"/>
</dbReference>
<name>A0ABQ7J605_9APIC</name>
<keyword evidence="7" id="KW-0319">Glycerol metabolism</keyword>
<evidence type="ECO:0000259" key="11">
    <source>
        <dbReference type="Pfam" id="PF00370"/>
    </source>
</evidence>
<evidence type="ECO:0000256" key="9">
    <source>
        <dbReference type="ARBA" id="ARBA00043149"/>
    </source>
</evidence>
<dbReference type="NCBIfam" id="TIGR01311">
    <property type="entry name" value="glycerol_kin"/>
    <property type="match status" value="1"/>
</dbReference>
<evidence type="ECO:0000256" key="10">
    <source>
        <dbReference type="RuleBase" id="RU003733"/>
    </source>
</evidence>
<dbReference type="EC" id="2.7.1.30" evidence="3"/>
<dbReference type="PROSITE" id="PS00933">
    <property type="entry name" value="FGGY_KINASES_1"/>
    <property type="match status" value="1"/>
</dbReference>
<proteinExistence type="inferred from homology"/>
<evidence type="ECO:0000313" key="13">
    <source>
        <dbReference type="EMBL" id="KAF8819398.1"/>
    </source>
</evidence>
<dbReference type="PANTHER" id="PTHR10196:SF69">
    <property type="entry name" value="GLYCEROL KINASE"/>
    <property type="match status" value="1"/>
</dbReference>
<organism evidence="13 14">
    <name type="scientific">Cardiosporidium cionae</name>
    <dbReference type="NCBI Taxonomy" id="476202"/>
    <lineage>
        <taxon>Eukaryota</taxon>
        <taxon>Sar</taxon>
        <taxon>Alveolata</taxon>
        <taxon>Apicomplexa</taxon>
        <taxon>Aconoidasida</taxon>
        <taxon>Nephromycida</taxon>
        <taxon>Cardiosporidium</taxon>
    </lineage>
</organism>
<evidence type="ECO:0000256" key="5">
    <source>
        <dbReference type="ARBA" id="ARBA00022741"/>
    </source>
</evidence>
<evidence type="ECO:0000256" key="4">
    <source>
        <dbReference type="ARBA" id="ARBA00022679"/>
    </source>
</evidence>
<dbReference type="EMBL" id="JADAQX010000775">
    <property type="protein sequence ID" value="KAF8819398.1"/>
    <property type="molecule type" value="Genomic_DNA"/>
</dbReference>
<dbReference type="Proteomes" id="UP000823046">
    <property type="component" value="Unassembled WGS sequence"/>
</dbReference>
<dbReference type="InterPro" id="IPR042018">
    <property type="entry name" value="GK1-3_metazoan-type"/>
</dbReference>
<evidence type="ECO:0000256" key="2">
    <source>
        <dbReference type="ARBA" id="ARBA00009156"/>
    </source>
</evidence>
<keyword evidence="5" id="KW-0547">Nucleotide-binding</keyword>
<dbReference type="InterPro" id="IPR018484">
    <property type="entry name" value="FGGY_N"/>
</dbReference>
<keyword evidence="14" id="KW-1185">Reference proteome</keyword>
<comment type="similarity">
    <text evidence="2 10">Belongs to the FGGY kinase family.</text>
</comment>
<feature type="domain" description="Carbohydrate kinase FGGY C-terminal" evidence="12">
    <location>
        <begin position="251"/>
        <end position="441"/>
    </location>
</feature>
<evidence type="ECO:0000313" key="14">
    <source>
        <dbReference type="Proteomes" id="UP000823046"/>
    </source>
</evidence>
<accession>A0ABQ7J605</accession>
<dbReference type="SUPFAM" id="SSF53067">
    <property type="entry name" value="Actin-like ATPase domain"/>
    <property type="match status" value="2"/>
</dbReference>
<dbReference type="Gene3D" id="3.30.420.40">
    <property type="match status" value="2"/>
</dbReference>
<comment type="caution">
    <text evidence="13">The sequence shown here is derived from an EMBL/GenBank/DDBJ whole genome shotgun (WGS) entry which is preliminary data.</text>
</comment>
<dbReference type="InterPro" id="IPR018485">
    <property type="entry name" value="FGGY_C"/>
</dbReference>
<dbReference type="GO" id="GO:0016301">
    <property type="term" value="F:kinase activity"/>
    <property type="evidence" value="ECO:0007669"/>
    <property type="project" value="UniProtKB-KW"/>
</dbReference>
<keyword evidence="6 10" id="KW-0418">Kinase</keyword>
<keyword evidence="8" id="KW-0067">ATP-binding</keyword>
<evidence type="ECO:0000256" key="8">
    <source>
        <dbReference type="ARBA" id="ARBA00022840"/>
    </source>
</evidence>
<dbReference type="Pfam" id="PF02782">
    <property type="entry name" value="FGGY_C"/>
    <property type="match status" value="1"/>
</dbReference>
<dbReference type="PROSITE" id="PS00445">
    <property type="entry name" value="FGGY_KINASES_2"/>
    <property type="match status" value="1"/>
</dbReference>
<dbReference type="NCBIfam" id="NF000756">
    <property type="entry name" value="PRK00047.1"/>
    <property type="match status" value="1"/>
</dbReference>
<evidence type="ECO:0000259" key="12">
    <source>
        <dbReference type="Pfam" id="PF02782"/>
    </source>
</evidence>
<protein>
    <recommendedName>
        <fullName evidence="3">glycerol kinase</fullName>
        <ecNumber evidence="3">2.7.1.30</ecNumber>
    </recommendedName>
    <alternativeName>
        <fullName evidence="9">ATP:glycerol 3-phosphotransferase</fullName>
    </alternativeName>
</protein>
<feature type="domain" description="Carbohydrate kinase FGGY N-terminal" evidence="11">
    <location>
        <begin position="5"/>
        <end position="234"/>
    </location>
</feature>
<comment type="pathway">
    <text evidence="1">Polyol metabolism; glycerol degradation via glycerol kinase pathway; sn-glycerol 3-phosphate from glycerol: step 1/1.</text>
</comment>
<dbReference type="CDD" id="cd07792">
    <property type="entry name" value="ASKHA_NBD_FGGY_GK1-3-like"/>
    <property type="match status" value="1"/>
</dbReference>
<evidence type="ECO:0000256" key="7">
    <source>
        <dbReference type="ARBA" id="ARBA00022798"/>
    </source>
</evidence>
<dbReference type="PANTHER" id="PTHR10196">
    <property type="entry name" value="SUGAR KINASE"/>
    <property type="match status" value="1"/>
</dbReference>
<dbReference type="InterPro" id="IPR000577">
    <property type="entry name" value="Carb_kinase_FGGY"/>
</dbReference>
<sequence>MEFVGSIDQGTQSTRFTLYDNKLKKLFSASELHEQHYPQSGWCEHDPMEILNNTYTVINTVLVEAKATHSDFKIVSIGITNQRETVVAWDKFTGKPLYNAIVWLDTRTSDIVQRHVDKYGSVDAFRPTVGLPINTYFSAFKIQWLLENVPEVSNAVKEERACIGTIDSWLIWNLTGGLEGGVFVTDITNASRTFLCSVHTQNWAPKLLSVFDIPLSCLPSIRSSSELYGNCVGDQQAACIAQAVFKPGDVKCTFGTGAFILMNTGTNPVLSTRGLLTTPCYQLGSDAPIIWALEGAIAIAGAGVSWMKDNLGLISSPQETEELITSVEDTDGVVCVPAFSGLFAPRWRTDARGAILGLTQHHGKAHIVRAMVEAVAFMLHEIVDAMREELHADTISMVKVDGGMANNNAFLQICANIINFGMARPKNTEVTSVGAAVAAGLSVKFWPHLKHVEELLRSESAIWVPSMDAEFRAKKLKLWEAGIERSLNWTPLYEDSKL</sequence>
<evidence type="ECO:0000256" key="6">
    <source>
        <dbReference type="ARBA" id="ARBA00022777"/>
    </source>
</evidence>
<reference evidence="13 14" key="1">
    <citation type="journal article" date="2020" name="bioRxiv">
        <title>Metabolic contributions of an alphaproteobacterial endosymbiont in the apicomplexan Cardiosporidium cionae.</title>
        <authorList>
            <person name="Hunter E.S."/>
            <person name="Paight C.J."/>
            <person name="Lane C.E."/>
        </authorList>
    </citation>
    <scope>NUCLEOTIDE SEQUENCE [LARGE SCALE GENOMIC DNA]</scope>
    <source>
        <strain evidence="13">ESH_2018</strain>
    </source>
</reference>